<keyword evidence="1" id="KW-0833">Ubl conjugation pathway</keyword>
<dbReference type="EnsemblMetazoa" id="G26.1">
    <property type="protein sequence ID" value="G26.1:cds"/>
    <property type="gene ID" value="G26"/>
</dbReference>
<dbReference type="Proteomes" id="UP000005408">
    <property type="component" value="Unassembled WGS sequence"/>
</dbReference>
<dbReference type="GO" id="GO:0019005">
    <property type="term" value="C:SCF ubiquitin ligase complex"/>
    <property type="evidence" value="ECO:0007669"/>
    <property type="project" value="TreeGrafter"/>
</dbReference>
<feature type="compositionally biased region" description="Polar residues" evidence="2">
    <location>
        <begin position="1"/>
        <end position="18"/>
    </location>
</feature>
<evidence type="ECO:0000256" key="2">
    <source>
        <dbReference type="SAM" id="MobiDB-lite"/>
    </source>
</evidence>
<dbReference type="PANTHER" id="PTHR13318:SF190">
    <property type="entry name" value="PARTNER OF PAIRED, ISOFORM B"/>
    <property type="match status" value="1"/>
</dbReference>
<dbReference type="InterPro" id="IPR006553">
    <property type="entry name" value="Leu-rich_rpt_Cys-con_subtyp"/>
</dbReference>
<dbReference type="InterPro" id="IPR001611">
    <property type="entry name" value="Leu-rich_rpt"/>
</dbReference>
<dbReference type="AlphaFoldDB" id="A0A8W8KZK5"/>
<keyword evidence="5" id="KW-1185">Reference proteome</keyword>
<evidence type="ECO:0000256" key="1">
    <source>
        <dbReference type="ARBA" id="ARBA00022786"/>
    </source>
</evidence>
<dbReference type="EnsemblMetazoa" id="G26.2">
    <property type="protein sequence ID" value="G26.2:cds"/>
    <property type="gene ID" value="G26"/>
</dbReference>
<dbReference type="PROSITE" id="PS50181">
    <property type="entry name" value="FBOX"/>
    <property type="match status" value="1"/>
</dbReference>
<proteinExistence type="predicted"/>
<dbReference type="SUPFAM" id="SSF81383">
    <property type="entry name" value="F-box domain"/>
    <property type="match status" value="1"/>
</dbReference>
<dbReference type="SMART" id="SM00367">
    <property type="entry name" value="LRR_CC"/>
    <property type="match status" value="6"/>
</dbReference>
<dbReference type="Gene3D" id="3.80.10.10">
    <property type="entry name" value="Ribonuclease Inhibitor"/>
    <property type="match status" value="1"/>
</dbReference>
<sequence length="453" mass="51186">MVNSGTKRSSRHITSSKENIPLNRKRFNTRVRPKKQYEVPVQELGCDLLSESGSSEEENLEITPCVPSEANESLLLKAPRVLQNSQRDNILVDLALQTIKRPSKRDVSQHDTASYPEIPHNDTDFFSSLSDEMILRIFHWLPKFTLAKCARVCRRWNCVVGDRSLWKRIDLANRRVTSSCLGLLLHRGVQVLRLTKTEVTEDGFDGYWKGDKTGFQYLQYLDLSLSSASTRMMGHLFTSCQNLKKLSLELCTIDDNVATLFGQNPNLQVLNLSMCEGLSTAGLAAILGGCRRLTSLNLAWTGLRRQSVAYLSVCLPSSVRKLNLSGCRENITDEEVLQLVRACPGLMELDLSDSTVITEQSISHIMSHLDKLQYLALSRCYRLPVTSIRELSCHPSLAEVEVFGMFRDGTMEQLKHEMRNVELNRYPFSSVARPTTGIRMTSLWGLRVRDNAV</sequence>
<dbReference type="OMA" id="CDFTADH"/>
<protein>
    <recommendedName>
        <fullName evidence="3">F-box domain-containing protein</fullName>
    </recommendedName>
</protein>
<dbReference type="Pfam" id="PF12937">
    <property type="entry name" value="F-box-like"/>
    <property type="match status" value="1"/>
</dbReference>
<dbReference type="PANTHER" id="PTHR13318">
    <property type="entry name" value="PARTNER OF PAIRED, ISOFORM B-RELATED"/>
    <property type="match status" value="1"/>
</dbReference>
<organism evidence="4 5">
    <name type="scientific">Magallana gigas</name>
    <name type="common">Pacific oyster</name>
    <name type="synonym">Crassostrea gigas</name>
    <dbReference type="NCBI Taxonomy" id="29159"/>
    <lineage>
        <taxon>Eukaryota</taxon>
        <taxon>Metazoa</taxon>
        <taxon>Spiralia</taxon>
        <taxon>Lophotrochozoa</taxon>
        <taxon>Mollusca</taxon>
        <taxon>Bivalvia</taxon>
        <taxon>Autobranchia</taxon>
        <taxon>Pteriomorphia</taxon>
        <taxon>Ostreida</taxon>
        <taxon>Ostreoidea</taxon>
        <taxon>Ostreidae</taxon>
        <taxon>Magallana</taxon>
    </lineage>
</organism>
<reference evidence="4" key="1">
    <citation type="submission" date="2022-08" db="UniProtKB">
        <authorList>
            <consortium name="EnsemblMetazoa"/>
        </authorList>
    </citation>
    <scope>IDENTIFICATION</scope>
    <source>
        <strain evidence="4">05x7-T-G4-1.051#20</strain>
    </source>
</reference>
<feature type="domain" description="F-box" evidence="3">
    <location>
        <begin position="123"/>
        <end position="169"/>
    </location>
</feature>
<evidence type="ECO:0000313" key="4">
    <source>
        <dbReference type="EnsemblMetazoa" id="G26.1:cds"/>
    </source>
</evidence>
<evidence type="ECO:0000259" key="3">
    <source>
        <dbReference type="PROSITE" id="PS50181"/>
    </source>
</evidence>
<dbReference type="Pfam" id="PF13516">
    <property type="entry name" value="LRR_6"/>
    <property type="match status" value="1"/>
</dbReference>
<evidence type="ECO:0000313" key="5">
    <source>
        <dbReference type="Proteomes" id="UP000005408"/>
    </source>
</evidence>
<dbReference type="SMART" id="SM00256">
    <property type="entry name" value="FBOX"/>
    <property type="match status" value="1"/>
</dbReference>
<dbReference type="OrthoDB" id="2095648at2759"/>
<feature type="region of interest" description="Disordered" evidence="2">
    <location>
        <begin position="1"/>
        <end position="20"/>
    </location>
</feature>
<dbReference type="InterPro" id="IPR032675">
    <property type="entry name" value="LRR_dom_sf"/>
</dbReference>
<dbReference type="SUPFAM" id="SSF52047">
    <property type="entry name" value="RNI-like"/>
    <property type="match status" value="1"/>
</dbReference>
<dbReference type="GO" id="GO:0031146">
    <property type="term" value="P:SCF-dependent proteasomal ubiquitin-dependent protein catabolic process"/>
    <property type="evidence" value="ECO:0007669"/>
    <property type="project" value="TreeGrafter"/>
</dbReference>
<dbReference type="InterPro" id="IPR001810">
    <property type="entry name" value="F-box_dom"/>
</dbReference>
<accession>A0A8W8KZK5</accession>
<name>A0A8W8KZK5_MAGGI</name>
<dbReference type="InterPro" id="IPR036047">
    <property type="entry name" value="F-box-like_dom_sf"/>
</dbReference>